<keyword evidence="1" id="KW-0472">Membrane</keyword>
<gene>
    <name evidence="2" type="ORF">A3C04_02155</name>
</gene>
<feature type="transmembrane region" description="Helical" evidence="1">
    <location>
        <begin position="69"/>
        <end position="92"/>
    </location>
</feature>
<dbReference type="EMBL" id="MHTV01000042">
    <property type="protein sequence ID" value="OHA65696.1"/>
    <property type="molecule type" value="Genomic_DNA"/>
</dbReference>
<protein>
    <submittedName>
        <fullName evidence="2">Uncharacterized protein</fullName>
    </submittedName>
</protein>
<organism evidence="2 3">
    <name type="scientific">Candidatus Wildermuthbacteria bacterium RIFCSPHIGHO2_02_FULL_45_25</name>
    <dbReference type="NCBI Taxonomy" id="1802450"/>
    <lineage>
        <taxon>Bacteria</taxon>
        <taxon>Candidatus Wildermuthiibacteriota</taxon>
    </lineage>
</organism>
<sequence>MNIVQLIIHSLYENQFLIAIGEILGFFVTFVFYWMVARLNSIFVFGSLACLIGLLDLLLVAQLNITPVGIAYGIFAFILTAAGLIVFISTYAKKKNPY</sequence>
<feature type="transmembrane region" description="Helical" evidence="1">
    <location>
        <begin position="42"/>
        <end position="63"/>
    </location>
</feature>
<dbReference type="Proteomes" id="UP000178092">
    <property type="component" value="Unassembled WGS sequence"/>
</dbReference>
<dbReference type="AlphaFoldDB" id="A0A1G2QYM9"/>
<keyword evidence="1" id="KW-0812">Transmembrane</keyword>
<evidence type="ECO:0000313" key="3">
    <source>
        <dbReference type="Proteomes" id="UP000178092"/>
    </source>
</evidence>
<comment type="caution">
    <text evidence="2">The sequence shown here is derived from an EMBL/GenBank/DDBJ whole genome shotgun (WGS) entry which is preliminary data.</text>
</comment>
<keyword evidence="1" id="KW-1133">Transmembrane helix</keyword>
<name>A0A1G2QYM9_9BACT</name>
<proteinExistence type="predicted"/>
<feature type="transmembrane region" description="Helical" evidence="1">
    <location>
        <begin position="16"/>
        <end position="35"/>
    </location>
</feature>
<reference evidence="2 3" key="1">
    <citation type="journal article" date="2016" name="Nat. Commun.">
        <title>Thousands of microbial genomes shed light on interconnected biogeochemical processes in an aquifer system.</title>
        <authorList>
            <person name="Anantharaman K."/>
            <person name="Brown C.T."/>
            <person name="Hug L.A."/>
            <person name="Sharon I."/>
            <person name="Castelle C.J."/>
            <person name="Probst A.J."/>
            <person name="Thomas B.C."/>
            <person name="Singh A."/>
            <person name="Wilkins M.J."/>
            <person name="Karaoz U."/>
            <person name="Brodie E.L."/>
            <person name="Williams K.H."/>
            <person name="Hubbard S.S."/>
            <person name="Banfield J.F."/>
        </authorList>
    </citation>
    <scope>NUCLEOTIDE SEQUENCE [LARGE SCALE GENOMIC DNA]</scope>
</reference>
<evidence type="ECO:0000256" key="1">
    <source>
        <dbReference type="SAM" id="Phobius"/>
    </source>
</evidence>
<accession>A0A1G2QYM9</accession>
<evidence type="ECO:0000313" key="2">
    <source>
        <dbReference type="EMBL" id="OHA65696.1"/>
    </source>
</evidence>